<dbReference type="SUPFAM" id="SSF49452">
    <property type="entry name" value="Starch-binding domain-like"/>
    <property type="match status" value="1"/>
</dbReference>
<gene>
    <name evidence="18" type="ORF">HOLleu_22077</name>
</gene>
<keyword evidence="2" id="KW-0812">Transmembrane</keyword>
<dbReference type="InterPro" id="IPR056191">
    <property type="entry name" value="NOMO_12th"/>
</dbReference>
<evidence type="ECO:0000256" key="8">
    <source>
        <dbReference type="ARBA" id="ARBA00056484"/>
    </source>
</evidence>
<feature type="domain" description="NOMO C-terminal transthyretin-like" evidence="15">
    <location>
        <begin position="1026"/>
        <end position="1119"/>
    </location>
</feature>
<comment type="subcellular location">
    <subcellularLocation>
        <location evidence="1">Endoplasmic reticulum membrane</location>
        <topology evidence="1">Single-pass type I membrane protein</topology>
    </subcellularLocation>
</comment>
<comment type="function">
    <text evidence="8">Component of the multi-pass translocon (MPT) complex that mediates insertion of multi-pass membrane proteins into the lipid bilayer of membranes. The MPT complex takes over after the SEC61 complex: following membrane insertion of the first few transmembrane segments of proteins by the SEC61 complex, the MPT complex occludes the lateral gate of the SEC61 complex to promote insertion of subsequent transmembrane regions.</text>
</comment>
<evidence type="ECO:0000256" key="5">
    <source>
        <dbReference type="ARBA" id="ARBA00022989"/>
    </source>
</evidence>
<feature type="region of interest" description="Disordered" evidence="9">
    <location>
        <begin position="1171"/>
        <end position="1206"/>
    </location>
</feature>
<dbReference type="Pfam" id="PF23194">
    <property type="entry name" value="NOMO_5th"/>
    <property type="match status" value="1"/>
</dbReference>
<dbReference type="Pfam" id="PF22898">
    <property type="entry name" value="NOMO1-like_1st"/>
    <property type="match status" value="1"/>
</dbReference>
<keyword evidence="5" id="KW-1133">Transmembrane helix</keyword>
<evidence type="ECO:0000259" key="14">
    <source>
        <dbReference type="Pfam" id="PF23141"/>
    </source>
</evidence>
<dbReference type="InterPro" id="IPR056319">
    <property type="entry name" value="NOMO_7th"/>
</dbReference>
<dbReference type="Gene3D" id="2.60.40.1120">
    <property type="entry name" value="Carboxypeptidase-like, regulatory domain"/>
    <property type="match status" value="1"/>
</dbReference>
<dbReference type="InterPro" id="IPR056190">
    <property type="entry name" value="NOMO_5th"/>
</dbReference>
<organism evidence="18 19">
    <name type="scientific">Holothuria leucospilota</name>
    <name type="common">Black long sea cucumber</name>
    <name type="synonym">Mertensiothuria leucospilota</name>
    <dbReference type="NCBI Taxonomy" id="206669"/>
    <lineage>
        <taxon>Eukaryota</taxon>
        <taxon>Metazoa</taxon>
        <taxon>Echinodermata</taxon>
        <taxon>Eleutherozoa</taxon>
        <taxon>Echinozoa</taxon>
        <taxon>Holothuroidea</taxon>
        <taxon>Aspidochirotacea</taxon>
        <taxon>Aspidochirotida</taxon>
        <taxon>Holothuriidae</taxon>
        <taxon>Holothuria</taxon>
    </lineage>
</organism>
<proteinExistence type="predicted"/>
<feature type="domain" description="NOMO-like N-terminal beta-sandwich" evidence="11">
    <location>
        <begin position="28"/>
        <end position="112"/>
    </location>
</feature>
<sequence>MPCWLNIILLLLSQLGLLAIADDFITCGGFVQSDIEINFSRIEVKLYTPQGALKYQTDCAPNNGYFMVPIYDKGSFLLKLEPPKGWLFEPSSVNLDIDGETDKCSLGQDINFRFTGFTVRGKVINKGQTEGPSGVTVSIQKQSTKEQIAEVMSQERGIFQATNIFPGDYLLTAKHPKWKFIEASFPITISKDITTIDKPVEVKGYDINGRVESEKEPIRDVFFILFSDTVQKEDVSECDKSPVPGFKNPTNKVPLCFVQSNQDGIFTFPSVPASTYKVVPFYQGEHITFDVLPSSLDVSVTFDSVQVPTTFRVEGFSVSGRVLTSAEGVGIAGVTVSVKGKKDVTTSADGTYQLEKIKSGTYTLTAQAEHVFFEPATVKITPNTPKLPDILAAKFSLCGKVEVDTKGGLTLNKRRVLLNPAKQGNVEAVSTSTDTKGGFCFQVKPGQYVVTPVVADMEREKGLKLIPSSQNVKITDQPKVDVNFAQFKAQVSGSVSCIGKCGQLEVILTPEGSTGGAKTLKLNHESKMASFQVQNVLPGKYQATILQGQWCWEKETLDVHVTDKDIGGLTFKQTGYQMLCETTHPATLKYSLQKSSQVSGTMDLTTGTSSVCLDKPGIYKLTTESCHKFEKDQYTFDTASSNPVSLIAIKHQIKGRITAKEAATDIIVKVRSGESNQETDVTPTLISPISDAKKQKDGNQTKEKSTPPPPQGPFIYEFAYFASNGDVLTITPVSKEILFYPPETEVTVKVGESCPGVITEFEGRPGKFISGTIEPPLAGVIITLTHIPAADEDRRAPVEVLSDKKGQYRVGPLPDTAEYTISASFEGYALMKLPDDPASFKAKKLGEITISVRDESGNPLSGVLLSLSGGSFRSNNLTEASGKLFFSKLEPHQYFLRTLMKEFEFTPKTQMIDVTEGASLSIEVIGHRVAFSCFGQVTSLNGEPEPGVALEAVGASNCGEFVEEGVSDQEGNFRIRGLQPNCDYKLQLKKTEANDHIVRATPATQIIQVKDGIIKNLNVIVFRQIKQFDLAGNVVVNNEFLPTLKVKLFQEDNPDSPVHTVSLGSSSFFQFPPLAKDNMRYRVKLESSLSKSTYSFVLPEASFSTADGYFKHITLPFTPQRKSVEQEIAQGSYLALPLIVAAVVVVFNHSKILPLITQKFQQLLKPTGRGGVPAAPVPSAPPPIDMSFFPPEENIKQKKKPKVRKA</sequence>
<dbReference type="Pfam" id="PF13620">
    <property type="entry name" value="CarboxypepD_reg"/>
    <property type="match status" value="1"/>
</dbReference>
<evidence type="ECO:0000313" key="18">
    <source>
        <dbReference type="EMBL" id="KAJ8035005.1"/>
    </source>
</evidence>
<feature type="compositionally biased region" description="Basic and acidic residues" evidence="9">
    <location>
        <begin position="691"/>
        <end position="705"/>
    </location>
</feature>
<protein>
    <submittedName>
        <fullName evidence="18">Nodal modulator 2</fullName>
    </submittedName>
</protein>
<feature type="domain" description="NOMO seventh transthyretin-like" evidence="14">
    <location>
        <begin position="579"/>
        <end position="649"/>
    </location>
</feature>
<dbReference type="InterPro" id="IPR051417">
    <property type="entry name" value="SDr/BOS_complex"/>
</dbReference>
<dbReference type="SUPFAM" id="SSF49464">
    <property type="entry name" value="Carboxypeptidase regulatory domain-like"/>
    <property type="match status" value="1"/>
</dbReference>
<evidence type="ECO:0000259" key="11">
    <source>
        <dbReference type="Pfam" id="PF22898"/>
    </source>
</evidence>
<evidence type="ECO:0000256" key="2">
    <source>
        <dbReference type="ARBA" id="ARBA00022692"/>
    </source>
</evidence>
<dbReference type="GO" id="GO:0043022">
    <property type="term" value="F:ribosome binding"/>
    <property type="evidence" value="ECO:0007669"/>
    <property type="project" value="UniProtKB-ARBA"/>
</dbReference>
<feature type="domain" description="NOMO second beta-sandwich" evidence="13">
    <location>
        <begin position="114"/>
        <end position="202"/>
    </location>
</feature>
<keyword evidence="6" id="KW-0472">Membrane</keyword>
<feature type="compositionally biased region" description="Polar residues" evidence="9">
    <location>
        <begin position="677"/>
        <end position="687"/>
    </location>
</feature>
<feature type="region of interest" description="Disordered" evidence="9">
    <location>
        <begin position="677"/>
        <end position="711"/>
    </location>
</feature>
<comment type="caution">
    <text evidence="18">The sequence shown here is derived from an EMBL/GenBank/DDBJ whole genome shotgun (WGS) entry which is preliminary data.</text>
</comment>
<dbReference type="PANTHER" id="PTHR23303">
    <property type="entry name" value="CARBOXYPEPTIDASE REGULATORY REGION-CONTAINING"/>
    <property type="match status" value="1"/>
</dbReference>
<feature type="compositionally biased region" description="Basic residues" evidence="9">
    <location>
        <begin position="1197"/>
        <end position="1206"/>
    </location>
</feature>
<dbReference type="Pfam" id="PF22904">
    <property type="entry name" value="NOMO1-like_2nd"/>
    <property type="match status" value="1"/>
</dbReference>
<accession>A0A9Q1BY92</accession>
<dbReference type="GO" id="GO:0030246">
    <property type="term" value="F:carbohydrate binding"/>
    <property type="evidence" value="ECO:0007669"/>
    <property type="project" value="InterPro"/>
</dbReference>
<dbReference type="EMBL" id="JAIZAY010000010">
    <property type="protein sequence ID" value="KAJ8035005.1"/>
    <property type="molecule type" value="Genomic_DNA"/>
</dbReference>
<dbReference type="InterPro" id="IPR013784">
    <property type="entry name" value="Carb-bd-like_fold"/>
</dbReference>
<feature type="domain" description="NOMO fifth transthyretin-like" evidence="16">
    <location>
        <begin position="396"/>
        <end position="484"/>
    </location>
</feature>
<dbReference type="FunFam" id="2.60.40.1120:FF:000001">
    <property type="entry name" value="Nodal modulator 1"/>
    <property type="match status" value="1"/>
</dbReference>
<dbReference type="AlphaFoldDB" id="A0A9Q1BY92"/>
<evidence type="ECO:0000313" key="19">
    <source>
        <dbReference type="Proteomes" id="UP001152320"/>
    </source>
</evidence>
<keyword evidence="19" id="KW-1185">Reference proteome</keyword>
<dbReference type="InterPro" id="IPR008969">
    <property type="entry name" value="CarboxyPept-like_regulatory"/>
</dbReference>
<feature type="domain" description="NOMO-like ninth beta-sandwich" evidence="12">
    <location>
        <begin position="766"/>
        <end position="842"/>
    </location>
</feature>
<dbReference type="SUPFAM" id="SSF49478">
    <property type="entry name" value="Cna protein B-type domain"/>
    <property type="match status" value="1"/>
</dbReference>
<evidence type="ECO:0000256" key="3">
    <source>
        <dbReference type="ARBA" id="ARBA00022729"/>
    </source>
</evidence>
<evidence type="ECO:0000256" key="7">
    <source>
        <dbReference type="ARBA" id="ARBA00023180"/>
    </source>
</evidence>
<dbReference type="Proteomes" id="UP001152320">
    <property type="component" value="Chromosome 10"/>
</dbReference>
<dbReference type="InterPro" id="IPR055073">
    <property type="entry name" value="NOMO1-like_9th"/>
</dbReference>
<evidence type="ECO:0000256" key="10">
    <source>
        <dbReference type="SAM" id="SignalP"/>
    </source>
</evidence>
<reference evidence="18" key="1">
    <citation type="submission" date="2021-10" db="EMBL/GenBank/DDBJ databases">
        <title>Tropical sea cucumber genome reveals ecological adaptation and Cuvierian tubules defense mechanism.</title>
        <authorList>
            <person name="Chen T."/>
        </authorList>
    </citation>
    <scope>NUCLEOTIDE SEQUENCE</scope>
    <source>
        <strain evidence="18">Nanhai2018</strain>
        <tissue evidence="18">Muscle</tissue>
    </source>
</reference>
<dbReference type="Pfam" id="PF23660">
    <property type="entry name" value="NOMO_8th"/>
    <property type="match status" value="1"/>
</dbReference>
<feature type="signal peptide" evidence="10">
    <location>
        <begin position="1"/>
        <end position="21"/>
    </location>
</feature>
<name>A0A9Q1BY92_HOLLE</name>
<keyword evidence="3 10" id="KW-0732">Signal</keyword>
<dbReference type="PANTHER" id="PTHR23303:SF14">
    <property type="entry name" value="BOS COMPLEX SUBUNIT NOMO1-RELATED"/>
    <property type="match status" value="1"/>
</dbReference>
<dbReference type="InterPro" id="IPR056187">
    <property type="entry name" value="NOMO_8th"/>
</dbReference>
<keyword evidence="7" id="KW-0325">Glycoprotein</keyword>
<evidence type="ECO:0000256" key="9">
    <source>
        <dbReference type="SAM" id="MobiDB-lite"/>
    </source>
</evidence>
<evidence type="ECO:0000256" key="6">
    <source>
        <dbReference type="ARBA" id="ARBA00023136"/>
    </source>
</evidence>
<dbReference type="OrthoDB" id="10263633at2759"/>
<dbReference type="Pfam" id="PF23192">
    <property type="entry name" value="NOMO_12th"/>
    <property type="match status" value="1"/>
</dbReference>
<evidence type="ECO:0000259" key="16">
    <source>
        <dbReference type="Pfam" id="PF23194"/>
    </source>
</evidence>
<evidence type="ECO:0000259" key="17">
    <source>
        <dbReference type="Pfam" id="PF23660"/>
    </source>
</evidence>
<dbReference type="GO" id="GO:0160064">
    <property type="term" value="C:multi-pass translocon complex"/>
    <property type="evidence" value="ECO:0007669"/>
    <property type="project" value="UniProtKB-ARBA"/>
</dbReference>
<evidence type="ECO:0000256" key="1">
    <source>
        <dbReference type="ARBA" id="ARBA00004115"/>
    </source>
</evidence>
<dbReference type="GO" id="GO:0160063">
    <property type="term" value="P:multi-pass transmembrane protein insertion into ER membrane"/>
    <property type="evidence" value="ECO:0007669"/>
    <property type="project" value="UniProtKB-ARBA"/>
</dbReference>
<dbReference type="Pfam" id="PF23141">
    <property type="entry name" value="Ig_NOMO"/>
    <property type="match status" value="1"/>
</dbReference>
<dbReference type="GO" id="GO:0005789">
    <property type="term" value="C:endoplasmic reticulum membrane"/>
    <property type="evidence" value="ECO:0007669"/>
    <property type="project" value="UniProtKB-SubCell"/>
</dbReference>
<evidence type="ECO:0000256" key="4">
    <source>
        <dbReference type="ARBA" id="ARBA00022824"/>
    </source>
</evidence>
<evidence type="ECO:0000259" key="15">
    <source>
        <dbReference type="Pfam" id="PF23192"/>
    </source>
</evidence>
<dbReference type="Pfam" id="PF22902">
    <property type="entry name" value="NOMO1-like_9th"/>
    <property type="match status" value="1"/>
</dbReference>
<evidence type="ECO:0000259" key="12">
    <source>
        <dbReference type="Pfam" id="PF22902"/>
    </source>
</evidence>
<feature type="chain" id="PRO_5040498059" evidence="10">
    <location>
        <begin position="22"/>
        <end position="1206"/>
    </location>
</feature>
<evidence type="ECO:0000259" key="13">
    <source>
        <dbReference type="Pfam" id="PF22904"/>
    </source>
</evidence>
<dbReference type="InterPro" id="IPR055075">
    <property type="entry name" value="NOMO-like_N"/>
</dbReference>
<feature type="compositionally biased region" description="Pro residues" evidence="9">
    <location>
        <begin position="1175"/>
        <end position="1184"/>
    </location>
</feature>
<keyword evidence="4" id="KW-0256">Endoplasmic reticulum</keyword>
<dbReference type="InterPro" id="IPR055074">
    <property type="entry name" value="NOMO1-3_2nd"/>
</dbReference>
<feature type="domain" description="NOMO eighth prealbumin-like" evidence="17">
    <location>
        <begin position="688"/>
        <end position="764"/>
    </location>
</feature>